<dbReference type="Proteomes" id="UP000272942">
    <property type="component" value="Unassembled WGS sequence"/>
</dbReference>
<reference evidence="4" key="1">
    <citation type="submission" date="2016-06" db="UniProtKB">
        <authorList>
            <consortium name="WormBaseParasite"/>
        </authorList>
    </citation>
    <scope>IDENTIFICATION</scope>
</reference>
<evidence type="ECO:0000256" key="1">
    <source>
        <dbReference type="SAM" id="MobiDB-lite"/>
    </source>
</evidence>
<dbReference type="OrthoDB" id="8879391at2759"/>
<dbReference type="EMBL" id="UZAN01041458">
    <property type="protein sequence ID" value="VDP73082.1"/>
    <property type="molecule type" value="Genomic_DNA"/>
</dbReference>
<gene>
    <name evidence="2" type="ORF">ECPE_LOCUS4600</name>
</gene>
<proteinExistence type="predicted"/>
<evidence type="ECO:0000313" key="2">
    <source>
        <dbReference type="EMBL" id="VDP73082.1"/>
    </source>
</evidence>
<feature type="region of interest" description="Disordered" evidence="1">
    <location>
        <begin position="24"/>
        <end position="54"/>
    </location>
</feature>
<feature type="region of interest" description="Disordered" evidence="1">
    <location>
        <begin position="69"/>
        <end position="124"/>
    </location>
</feature>
<accession>A0A183ACB5</accession>
<reference evidence="2 3" key="2">
    <citation type="submission" date="2018-11" db="EMBL/GenBank/DDBJ databases">
        <authorList>
            <consortium name="Pathogen Informatics"/>
        </authorList>
    </citation>
    <scope>NUCLEOTIDE SEQUENCE [LARGE SCALE GENOMIC DNA]</scope>
    <source>
        <strain evidence="2 3">Egypt</strain>
    </source>
</reference>
<dbReference type="WBParaSite" id="ECPE_0000461201-mRNA-1">
    <property type="protein sequence ID" value="ECPE_0000461201-mRNA-1"/>
    <property type="gene ID" value="ECPE_0000461201"/>
</dbReference>
<sequence>MDSQFVFVDNCQGKVKSVFQSPAILPDEDSSTGSHASRRPFKQRARCKLKTSPTRPSLVRANLNLRSGRVHLGQTGSTHNEDPVNLRPNKDRTELVDEGNPSGTWLGQSDVENHAQGNRSSERLAKRRTSLHGKTITVRISRNETKYRKFQAQTYNFLERPKSWPSIAYHVLV</sequence>
<feature type="compositionally biased region" description="Basic and acidic residues" evidence="1">
    <location>
        <begin position="79"/>
        <end position="95"/>
    </location>
</feature>
<feature type="compositionally biased region" description="Basic residues" evidence="1">
    <location>
        <begin position="36"/>
        <end position="49"/>
    </location>
</feature>
<keyword evidence="3" id="KW-1185">Reference proteome</keyword>
<organism evidence="4">
    <name type="scientific">Echinostoma caproni</name>
    <dbReference type="NCBI Taxonomy" id="27848"/>
    <lineage>
        <taxon>Eukaryota</taxon>
        <taxon>Metazoa</taxon>
        <taxon>Spiralia</taxon>
        <taxon>Lophotrochozoa</taxon>
        <taxon>Platyhelminthes</taxon>
        <taxon>Trematoda</taxon>
        <taxon>Digenea</taxon>
        <taxon>Plagiorchiida</taxon>
        <taxon>Echinostomata</taxon>
        <taxon>Echinostomatoidea</taxon>
        <taxon>Echinostomatidae</taxon>
        <taxon>Echinostoma</taxon>
    </lineage>
</organism>
<dbReference type="AlphaFoldDB" id="A0A183ACB5"/>
<evidence type="ECO:0000313" key="3">
    <source>
        <dbReference type="Proteomes" id="UP000272942"/>
    </source>
</evidence>
<protein>
    <submittedName>
        <fullName evidence="2 4">Uncharacterized protein</fullName>
    </submittedName>
</protein>
<name>A0A183ACB5_9TREM</name>
<evidence type="ECO:0000313" key="4">
    <source>
        <dbReference type="WBParaSite" id="ECPE_0000461201-mRNA-1"/>
    </source>
</evidence>